<sequence length="206" mass="22483">MALDAVEAIRQLQDRSSAKRRSAAKRLRKLGDSDAGPAVLEALKNEVRDSRTWETQYQMTMALGTCGSPSDLPYLRDLVLQRDTLHAVHTAGGDAIVRLSYMEHSHTEAIRWCMSTGNETLVGGALQAVAMLRLALDQETVTDVLDFIEARSPQDGIYFWPAVAAAGWTGQRAHDFLTSCVSSPRSDVAEAATNSLAGNYGTYRPL</sequence>
<dbReference type="AlphaFoldDB" id="A0A1I2WWP4"/>
<dbReference type="InterPro" id="IPR016024">
    <property type="entry name" value="ARM-type_fold"/>
</dbReference>
<evidence type="ECO:0008006" key="3">
    <source>
        <dbReference type="Google" id="ProtNLM"/>
    </source>
</evidence>
<accession>A0A1I2WWP4</accession>
<dbReference type="OrthoDB" id="4217093at2"/>
<protein>
    <recommendedName>
        <fullName evidence="3">HEAT repeat-containing protein</fullName>
    </recommendedName>
</protein>
<proteinExistence type="predicted"/>
<organism evidence="1 2">
    <name type="scientific">Streptomyces mirabilis</name>
    <dbReference type="NCBI Taxonomy" id="68239"/>
    <lineage>
        <taxon>Bacteria</taxon>
        <taxon>Bacillati</taxon>
        <taxon>Actinomycetota</taxon>
        <taxon>Actinomycetes</taxon>
        <taxon>Kitasatosporales</taxon>
        <taxon>Streptomycetaceae</taxon>
        <taxon>Streptomyces</taxon>
    </lineage>
</organism>
<dbReference type="SUPFAM" id="SSF48371">
    <property type="entry name" value="ARM repeat"/>
    <property type="match status" value="1"/>
</dbReference>
<name>A0A1I2WWP4_9ACTN</name>
<reference evidence="1 2" key="1">
    <citation type="submission" date="2016-10" db="EMBL/GenBank/DDBJ databases">
        <authorList>
            <person name="de Groot N.N."/>
        </authorList>
    </citation>
    <scope>NUCLEOTIDE SEQUENCE [LARGE SCALE GENOMIC DNA]</scope>
    <source>
        <strain evidence="1 2">OK461</strain>
    </source>
</reference>
<dbReference type="Proteomes" id="UP000181942">
    <property type="component" value="Unassembled WGS sequence"/>
</dbReference>
<dbReference type="Pfam" id="PF03130">
    <property type="entry name" value="HEAT_PBS"/>
    <property type="match status" value="1"/>
</dbReference>
<evidence type="ECO:0000313" key="1">
    <source>
        <dbReference type="EMBL" id="SFH05039.1"/>
    </source>
</evidence>
<evidence type="ECO:0000313" key="2">
    <source>
        <dbReference type="Proteomes" id="UP000181942"/>
    </source>
</evidence>
<dbReference type="EMBL" id="FONR01000040">
    <property type="protein sequence ID" value="SFH05039.1"/>
    <property type="molecule type" value="Genomic_DNA"/>
</dbReference>
<dbReference type="Gene3D" id="1.25.10.10">
    <property type="entry name" value="Leucine-rich Repeat Variant"/>
    <property type="match status" value="1"/>
</dbReference>
<dbReference type="InterPro" id="IPR011989">
    <property type="entry name" value="ARM-like"/>
</dbReference>
<gene>
    <name evidence="1" type="ORF">SAMN02787118_14023</name>
</gene>
<dbReference type="RefSeq" id="WP_075033439.1">
    <property type="nucleotide sequence ID" value="NZ_FONR01000040.1"/>
</dbReference>
<dbReference type="InterPro" id="IPR004155">
    <property type="entry name" value="PBS_lyase_HEAT"/>
</dbReference>